<dbReference type="InterPro" id="IPR003439">
    <property type="entry name" value="ABC_transporter-like_ATP-bd"/>
</dbReference>
<comment type="caution">
    <text evidence="5">The sequence shown here is derived from an EMBL/GenBank/DDBJ whole genome shotgun (WGS) entry which is preliminary data.</text>
</comment>
<dbReference type="CDD" id="cd03257">
    <property type="entry name" value="ABC_NikE_OppD_transporters"/>
    <property type="match status" value="1"/>
</dbReference>
<feature type="domain" description="ABC transporter" evidence="4">
    <location>
        <begin position="8"/>
        <end position="265"/>
    </location>
</feature>
<keyword evidence="3 5" id="KW-0067">ATP-binding</keyword>
<evidence type="ECO:0000256" key="1">
    <source>
        <dbReference type="ARBA" id="ARBA00022448"/>
    </source>
</evidence>
<dbReference type="FunFam" id="3.40.50.300:FF:000016">
    <property type="entry name" value="Oligopeptide ABC transporter ATP-binding component"/>
    <property type="match status" value="1"/>
</dbReference>
<dbReference type="InterPro" id="IPR013563">
    <property type="entry name" value="Oligopep_ABC_C"/>
</dbReference>
<dbReference type="GO" id="GO:0005524">
    <property type="term" value="F:ATP binding"/>
    <property type="evidence" value="ECO:0007669"/>
    <property type="project" value="UniProtKB-KW"/>
</dbReference>
<keyword evidence="2" id="KW-0547">Nucleotide-binding</keyword>
<dbReference type="GO" id="GO:0016887">
    <property type="term" value="F:ATP hydrolysis activity"/>
    <property type="evidence" value="ECO:0007669"/>
    <property type="project" value="InterPro"/>
</dbReference>
<keyword evidence="1" id="KW-0813">Transport</keyword>
<accession>A0A662DJQ5</accession>
<dbReference type="Pfam" id="PF08352">
    <property type="entry name" value="oligo_HPY"/>
    <property type="match status" value="1"/>
</dbReference>
<dbReference type="PROSITE" id="PS00211">
    <property type="entry name" value="ABC_TRANSPORTER_1"/>
    <property type="match status" value="1"/>
</dbReference>
<dbReference type="PROSITE" id="PS50893">
    <property type="entry name" value="ABC_TRANSPORTER_2"/>
    <property type="match status" value="1"/>
</dbReference>
<dbReference type="InterPro" id="IPR027417">
    <property type="entry name" value="P-loop_NTPase"/>
</dbReference>
<protein>
    <submittedName>
        <fullName evidence="5">Oligopeptide ABC transporter ATP-binding protein</fullName>
    </submittedName>
</protein>
<dbReference type="AlphaFoldDB" id="A0A662DJQ5"/>
<dbReference type="GO" id="GO:0055085">
    <property type="term" value="P:transmembrane transport"/>
    <property type="evidence" value="ECO:0007669"/>
    <property type="project" value="UniProtKB-ARBA"/>
</dbReference>
<dbReference type="SMART" id="SM00382">
    <property type="entry name" value="AAA"/>
    <property type="match status" value="1"/>
</dbReference>
<dbReference type="Pfam" id="PF00005">
    <property type="entry name" value="ABC_tran"/>
    <property type="match status" value="1"/>
</dbReference>
<evidence type="ECO:0000313" key="5">
    <source>
        <dbReference type="EMBL" id="RLE15118.1"/>
    </source>
</evidence>
<evidence type="ECO:0000256" key="3">
    <source>
        <dbReference type="ARBA" id="ARBA00022840"/>
    </source>
</evidence>
<reference evidence="5 6" key="1">
    <citation type="submission" date="2018-06" db="EMBL/GenBank/DDBJ databases">
        <title>Extensive metabolic versatility and redundancy in microbially diverse, dynamic hydrothermal sediments.</title>
        <authorList>
            <person name="Dombrowski N."/>
            <person name="Teske A."/>
            <person name="Baker B.J."/>
        </authorList>
    </citation>
    <scope>NUCLEOTIDE SEQUENCE [LARGE SCALE GENOMIC DNA]</scope>
    <source>
        <strain evidence="5">B3_G15</strain>
    </source>
</reference>
<dbReference type="InterPro" id="IPR003593">
    <property type="entry name" value="AAA+_ATPase"/>
</dbReference>
<dbReference type="NCBIfam" id="TIGR01727">
    <property type="entry name" value="oligo_HPY"/>
    <property type="match status" value="1"/>
</dbReference>
<dbReference type="Gene3D" id="3.40.50.300">
    <property type="entry name" value="P-loop containing nucleotide triphosphate hydrolases"/>
    <property type="match status" value="1"/>
</dbReference>
<dbReference type="PANTHER" id="PTHR43776">
    <property type="entry name" value="TRANSPORT ATP-BINDING PROTEIN"/>
    <property type="match status" value="1"/>
</dbReference>
<dbReference type="SUPFAM" id="SSF52540">
    <property type="entry name" value="P-loop containing nucleoside triphosphate hydrolases"/>
    <property type="match status" value="1"/>
</dbReference>
<evidence type="ECO:0000256" key="2">
    <source>
        <dbReference type="ARBA" id="ARBA00022741"/>
    </source>
</evidence>
<proteinExistence type="predicted"/>
<dbReference type="EMBL" id="QMQA01000016">
    <property type="protein sequence ID" value="RLE15118.1"/>
    <property type="molecule type" value="Genomic_DNA"/>
</dbReference>
<dbReference type="PANTHER" id="PTHR43776:SF8">
    <property type="entry name" value="ABC TRANSPORTER, ATP-BINDING PROTEIN"/>
    <property type="match status" value="1"/>
</dbReference>
<dbReference type="InterPro" id="IPR017871">
    <property type="entry name" value="ABC_transporter-like_CS"/>
</dbReference>
<dbReference type="Proteomes" id="UP000280417">
    <property type="component" value="Unassembled WGS sequence"/>
</dbReference>
<dbReference type="GO" id="GO:0015833">
    <property type="term" value="P:peptide transport"/>
    <property type="evidence" value="ECO:0007669"/>
    <property type="project" value="InterPro"/>
</dbReference>
<name>A0A662DJQ5_UNCAE</name>
<evidence type="ECO:0000313" key="6">
    <source>
        <dbReference type="Proteomes" id="UP000280417"/>
    </source>
</evidence>
<dbReference type="InterPro" id="IPR050319">
    <property type="entry name" value="ABC_transp_ATP-bind"/>
</dbReference>
<evidence type="ECO:0000259" key="4">
    <source>
        <dbReference type="PROSITE" id="PS50893"/>
    </source>
</evidence>
<organism evidence="5 6">
    <name type="scientific">Aerophobetes bacterium</name>
    <dbReference type="NCBI Taxonomy" id="2030807"/>
    <lineage>
        <taxon>Bacteria</taxon>
        <taxon>Candidatus Aerophobota</taxon>
    </lineage>
</organism>
<gene>
    <name evidence="5" type="ORF">DRJ04_01025</name>
</gene>
<sequence length="334" mass="38001">MKEENEVLRVENLKKYFPVGKSLFASIFSGKEKYVRAVDDVSFSVKKGEILGLVGESGCGKTTMGRTILRLVEPTSGKVYYKGTEVTSLCKKRLKSLRRRMQMIFQDPYGSLNPRRTVAETLRQTIKIHKLVNSKAEEETLIKKTLEEVELKPVGEFWDKYPGFLSGGQLQRVSIGRVLILQPEFVVADEPVSMLDVSVRVGVLDLLLKMRNKFGISFIYITHDLATARYVCDRIAIMYLGKIVEIAQTEDIINKPLHPYTQALISAVPVPDPTVKIHDLPIKGYLPLTSDLVSYGCRFYPRCPYATKKCHEEESPLVQVERDRYVACINYRKK</sequence>